<keyword evidence="1" id="KW-0812">Transmembrane</keyword>
<dbReference type="PANTHER" id="PTHR40394">
    <property type="entry name" value="LIPOPROTEIN-RELATED"/>
    <property type="match status" value="1"/>
</dbReference>
<reference evidence="2 3" key="1">
    <citation type="submission" date="2018-05" db="EMBL/GenBank/DDBJ databases">
        <title>Genome of Sphingosinicella humi QZX222.</title>
        <authorList>
            <person name="Qiao Z."/>
            <person name="Wang G."/>
        </authorList>
    </citation>
    <scope>NUCLEOTIDE SEQUENCE [LARGE SCALE GENOMIC DNA]</scope>
    <source>
        <strain evidence="2 3">QZX222</strain>
    </source>
</reference>
<dbReference type="OrthoDB" id="9792475at2"/>
<name>A0A2U2IZ73_9SPHN</name>
<feature type="transmembrane region" description="Helical" evidence="1">
    <location>
        <begin position="51"/>
        <end position="72"/>
    </location>
</feature>
<proteinExistence type="predicted"/>
<keyword evidence="1" id="KW-1133">Transmembrane helix</keyword>
<dbReference type="Proteomes" id="UP000245916">
    <property type="component" value="Unassembled WGS sequence"/>
</dbReference>
<accession>A0A2U2IZ73</accession>
<keyword evidence="1" id="KW-0472">Membrane</keyword>
<gene>
    <name evidence="2" type="ORF">DF286_14700</name>
</gene>
<comment type="caution">
    <text evidence="2">The sequence shown here is derived from an EMBL/GenBank/DDBJ whole genome shotgun (WGS) entry which is preliminary data.</text>
</comment>
<dbReference type="InterPro" id="IPR021776">
    <property type="entry name" value="ActD"/>
</dbReference>
<protein>
    <submittedName>
        <fullName evidence="2">DUF3341 domain-containing protein</fullName>
    </submittedName>
</protein>
<keyword evidence="3" id="KW-1185">Reference proteome</keyword>
<organism evidence="2 3">
    <name type="scientific">Allosphingosinicella humi</name>
    <dbReference type="NCBI Taxonomy" id="2068657"/>
    <lineage>
        <taxon>Bacteria</taxon>
        <taxon>Pseudomonadati</taxon>
        <taxon>Pseudomonadota</taxon>
        <taxon>Alphaproteobacteria</taxon>
        <taxon>Sphingomonadales</taxon>
        <taxon>Sphingomonadaceae</taxon>
        <taxon>Allosphingosinicella</taxon>
    </lineage>
</organism>
<dbReference type="Pfam" id="PF11821">
    <property type="entry name" value="ActD"/>
    <property type="match status" value="1"/>
</dbReference>
<dbReference type="RefSeq" id="WP_109272428.1">
    <property type="nucleotide sequence ID" value="NZ_QFFF01000002.1"/>
</dbReference>
<dbReference type="PANTHER" id="PTHR40394:SF2">
    <property type="entry name" value="QUINOL:CYTOCHROME C OXIDOREDUCTASE MEMBRANE PROTEIN"/>
    <property type="match status" value="1"/>
</dbReference>
<evidence type="ECO:0000256" key="1">
    <source>
        <dbReference type="SAM" id="Phobius"/>
    </source>
</evidence>
<sequence>MTGLIARFRSPAELVEAVRRLRDQGYRRLDAFTPYPLPELTELLGGSTSRIGWIAALSALAGGALTYAVIYWTAVVDYPLNIGGRPLHSWQAFLPAALVSAALWSGLATLIGMLWLGGLPRWHHRLFDLKGFDRATYDRYFLLVEDDPAFEASETRRLLESLSPEHIEALGP</sequence>
<evidence type="ECO:0000313" key="2">
    <source>
        <dbReference type="EMBL" id="PWG01367.1"/>
    </source>
</evidence>
<evidence type="ECO:0000313" key="3">
    <source>
        <dbReference type="Proteomes" id="UP000245916"/>
    </source>
</evidence>
<dbReference type="EMBL" id="QFFF01000002">
    <property type="protein sequence ID" value="PWG01367.1"/>
    <property type="molecule type" value="Genomic_DNA"/>
</dbReference>
<feature type="transmembrane region" description="Helical" evidence="1">
    <location>
        <begin position="92"/>
        <end position="116"/>
    </location>
</feature>
<dbReference type="AlphaFoldDB" id="A0A2U2IZ73"/>